<sequence length="108" mass="12108">MNPFFFLKNFQTLPFSLWPSEFRPNPPTVTPSHAPPLAVVRRPKALLSLGVPQVIERRSLWPLISAPITDPGITALMVLLERHASKGRDAWDDSKLPELHCGAEEKES</sequence>
<dbReference type="Proteomes" id="UP000322667">
    <property type="component" value="Chromosome A03"/>
</dbReference>
<proteinExistence type="predicted"/>
<name>A0A5D2R7J1_GOSTO</name>
<keyword evidence="2" id="KW-1185">Reference proteome</keyword>
<accession>A0A5D2R7J1</accession>
<protein>
    <submittedName>
        <fullName evidence="1">Uncharacterized protein</fullName>
    </submittedName>
</protein>
<dbReference type="AlphaFoldDB" id="A0A5D2R7J1"/>
<evidence type="ECO:0000313" key="2">
    <source>
        <dbReference type="Proteomes" id="UP000322667"/>
    </source>
</evidence>
<reference evidence="1 2" key="1">
    <citation type="submission" date="2019-07" db="EMBL/GenBank/DDBJ databases">
        <title>WGS assembly of Gossypium tomentosum.</title>
        <authorList>
            <person name="Chen Z.J."/>
            <person name="Sreedasyam A."/>
            <person name="Ando A."/>
            <person name="Song Q."/>
            <person name="De L."/>
            <person name="Hulse-Kemp A."/>
            <person name="Ding M."/>
            <person name="Ye W."/>
            <person name="Kirkbride R."/>
            <person name="Jenkins J."/>
            <person name="Plott C."/>
            <person name="Lovell J."/>
            <person name="Lin Y.-M."/>
            <person name="Vaughn R."/>
            <person name="Liu B."/>
            <person name="Li W."/>
            <person name="Simpson S."/>
            <person name="Scheffler B."/>
            <person name="Saski C."/>
            <person name="Grover C."/>
            <person name="Hu G."/>
            <person name="Conover J."/>
            <person name="Carlson J."/>
            <person name="Shu S."/>
            <person name="Boston L."/>
            <person name="Williams M."/>
            <person name="Peterson D."/>
            <person name="Mcgee K."/>
            <person name="Jones D."/>
            <person name="Wendel J."/>
            <person name="Stelly D."/>
            <person name="Grimwood J."/>
            <person name="Schmutz J."/>
        </authorList>
    </citation>
    <scope>NUCLEOTIDE SEQUENCE [LARGE SCALE GENOMIC DNA]</scope>
    <source>
        <strain evidence="1">7179.01</strain>
    </source>
</reference>
<dbReference type="EMBL" id="CM017612">
    <property type="protein sequence ID" value="TYI36857.1"/>
    <property type="molecule type" value="Genomic_DNA"/>
</dbReference>
<evidence type="ECO:0000313" key="1">
    <source>
        <dbReference type="EMBL" id="TYI36857.1"/>
    </source>
</evidence>
<organism evidence="1 2">
    <name type="scientific">Gossypium tomentosum</name>
    <name type="common">Hawaiian cotton</name>
    <name type="synonym">Gossypium sandvicense</name>
    <dbReference type="NCBI Taxonomy" id="34277"/>
    <lineage>
        <taxon>Eukaryota</taxon>
        <taxon>Viridiplantae</taxon>
        <taxon>Streptophyta</taxon>
        <taxon>Embryophyta</taxon>
        <taxon>Tracheophyta</taxon>
        <taxon>Spermatophyta</taxon>
        <taxon>Magnoliopsida</taxon>
        <taxon>eudicotyledons</taxon>
        <taxon>Gunneridae</taxon>
        <taxon>Pentapetalae</taxon>
        <taxon>rosids</taxon>
        <taxon>malvids</taxon>
        <taxon>Malvales</taxon>
        <taxon>Malvaceae</taxon>
        <taxon>Malvoideae</taxon>
        <taxon>Gossypium</taxon>
    </lineage>
</organism>
<gene>
    <name evidence="1" type="ORF">ES332_A03G170500v1</name>
</gene>